<proteinExistence type="predicted"/>
<evidence type="ECO:0000313" key="4">
    <source>
        <dbReference type="Proteomes" id="UP000254807"/>
    </source>
</evidence>
<dbReference type="AlphaFoldDB" id="A0A2K3R0T6"/>
<evidence type="ECO:0000313" key="1">
    <source>
        <dbReference type="EMBL" id="MDL4935079.1"/>
    </source>
</evidence>
<dbReference type="EMBL" id="JASUBT010000002">
    <property type="protein sequence ID" value="MDL4935079.1"/>
    <property type="molecule type" value="Genomic_DNA"/>
</dbReference>
<evidence type="ECO:0000313" key="2">
    <source>
        <dbReference type="EMBL" id="QOG27660.1"/>
    </source>
</evidence>
<reference evidence="1 6" key="3">
    <citation type="submission" date="2023-06" db="EMBL/GenBank/DDBJ databases">
        <title>Acute promotion of culturable opportunistic pathogens and persistent increase of antibiotic resistance following antibiotic exposure in mouse gut microbiota.</title>
        <authorList>
            <person name="Li L."/>
            <person name="Wang B."/>
            <person name="Sun Y."/>
            <person name="Wang M."/>
            <person name="Xu H."/>
        </authorList>
    </citation>
    <scope>NUCLEOTIDE SEQUENCE [LARGE SCALE GENOMIC DNA]</scope>
    <source>
        <strain evidence="1 6">CRI2_2</strain>
    </source>
</reference>
<evidence type="ECO:0000313" key="6">
    <source>
        <dbReference type="Proteomes" id="UP001241571"/>
    </source>
</evidence>
<accession>A0A2K3R0T6</accession>
<gene>
    <name evidence="2" type="ORF">EGM181_10530</name>
    <name evidence="3" type="ORF">NCTC12360_00413</name>
    <name evidence="1" type="ORF">QRX88_04985</name>
</gene>
<dbReference type="Proteomes" id="UP000516696">
    <property type="component" value="Chromosome"/>
</dbReference>
<reference evidence="3 4" key="1">
    <citation type="submission" date="2018-06" db="EMBL/GenBank/DDBJ databases">
        <authorList>
            <consortium name="Pathogen Informatics"/>
            <person name="Doyle S."/>
        </authorList>
    </citation>
    <scope>NUCLEOTIDE SEQUENCE [LARGE SCALE GENOMIC DNA]</scope>
    <source>
        <strain evidence="3 4">NCTC12360</strain>
    </source>
</reference>
<dbReference type="RefSeq" id="WP_060813438.1">
    <property type="nucleotide sequence ID" value="NZ_BSYC01000001.1"/>
</dbReference>
<name>A0A2K3R0T6_ENTGA</name>
<dbReference type="Proteomes" id="UP000254807">
    <property type="component" value="Unassembled WGS sequence"/>
</dbReference>
<dbReference type="EMBL" id="CP050485">
    <property type="protein sequence ID" value="QOG27660.1"/>
    <property type="molecule type" value="Genomic_DNA"/>
</dbReference>
<sequence length="96" mass="10938">MSEAVQCMTFSELKEIVERLEKQENVNDDTKIMLDTGWDSLQEILPGAISVQEAQAFRVQDELTKEYFGGYALKEKSEKFDASGLVEAVIVIENRY</sequence>
<protein>
    <submittedName>
        <fullName evidence="1">Uncharacterized protein</fullName>
    </submittedName>
</protein>
<dbReference type="OrthoDB" id="2194965at2"/>
<dbReference type="EMBL" id="UFYW01000001">
    <property type="protein sequence ID" value="STD81994.1"/>
    <property type="molecule type" value="Genomic_DNA"/>
</dbReference>
<evidence type="ECO:0000313" key="3">
    <source>
        <dbReference type="EMBL" id="STD81994.1"/>
    </source>
</evidence>
<evidence type="ECO:0000313" key="5">
    <source>
        <dbReference type="Proteomes" id="UP000516696"/>
    </source>
</evidence>
<dbReference type="Proteomes" id="UP001241571">
    <property type="component" value="Unassembled WGS sequence"/>
</dbReference>
<organism evidence="1 6">
    <name type="scientific">Enterococcus gallinarum</name>
    <dbReference type="NCBI Taxonomy" id="1353"/>
    <lineage>
        <taxon>Bacteria</taxon>
        <taxon>Bacillati</taxon>
        <taxon>Bacillota</taxon>
        <taxon>Bacilli</taxon>
        <taxon>Lactobacillales</taxon>
        <taxon>Enterococcaceae</taxon>
        <taxon>Enterococcus</taxon>
    </lineage>
</organism>
<dbReference type="GeneID" id="93224436"/>
<reference evidence="2 5" key="2">
    <citation type="submission" date="2020-03" db="EMBL/GenBank/DDBJ databases">
        <title>Characterization of ganglioside-mimicking enterococci.</title>
        <authorList>
            <person name="Patry R.T."/>
            <person name="Nothaft H."/>
            <person name="Bridger R."/>
            <person name="Shajahan A."/>
            <person name="Huynh S."/>
            <person name="Sanchez S."/>
            <person name="Azadi P."/>
            <person name="Cooper K."/>
            <person name="Miller W.G."/>
            <person name="Parker C.T."/>
            <person name="Wells L."/>
            <person name="Szymanski C.M."/>
        </authorList>
    </citation>
    <scope>NUCLEOTIDE SEQUENCE [LARGE SCALE GENOMIC DNA]</scope>
    <source>
        <strain evidence="2 5">EGM181</strain>
    </source>
</reference>
<keyword evidence="4" id="KW-1185">Reference proteome</keyword>